<dbReference type="SUPFAM" id="SSF46785">
    <property type="entry name" value="Winged helix' DNA-binding domain"/>
    <property type="match status" value="1"/>
</dbReference>
<dbReference type="InterPro" id="IPR036390">
    <property type="entry name" value="WH_DNA-bd_sf"/>
</dbReference>
<dbReference type="RefSeq" id="WP_377382367.1">
    <property type="nucleotide sequence ID" value="NZ_JBHSSW010000066.1"/>
</dbReference>
<name>A0ABW1SF33_9PROT</name>
<keyword evidence="2" id="KW-1185">Reference proteome</keyword>
<reference evidence="2" key="1">
    <citation type="journal article" date="2019" name="Int. J. Syst. Evol. Microbiol.">
        <title>The Global Catalogue of Microorganisms (GCM) 10K type strain sequencing project: providing services to taxonomists for standard genome sequencing and annotation.</title>
        <authorList>
            <consortium name="The Broad Institute Genomics Platform"/>
            <consortium name="The Broad Institute Genome Sequencing Center for Infectious Disease"/>
            <person name="Wu L."/>
            <person name="Ma J."/>
        </authorList>
    </citation>
    <scope>NUCLEOTIDE SEQUENCE [LARGE SCALE GENOMIC DNA]</scope>
    <source>
        <strain evidence="2">CGMCC-1.15741</strain>
    </source>
</reference>
<gene>
    <name evidence="1" type="ORF">ACFQDM_19320</name>
</gene>
<accession>A0ABW1SF33</accession>
<evidence type="ECO:0000313" key="1">
    <source>
        <dbReference type="EMBL" id="MFC6200230.1"/>
    </source>
</evidence>
<organism evidence="1 2">
    <name type="scientific">Ponticaulis profundi</name>
    <dbReference type="NCBI Taxonomy" id="2665222"/>
    <lineage>
        <taxon>Bacteria</taxon>
        <taxon>Pseudomonadati</taxon>
        <taxon>Pseudomonadota</taxon>
        <taxon>Alphaproteobacteria</taxon>
        <taxon>Hyphomonadales</taxon>
        <taxon>Hyphomonadaceae</taxon>
        <taxon>Ponticaulis</taxon>
    </lineage>
</organism>
<dbReference type="InterPro" id="IPR036388">
    <property type="entry name" value="WH-like_DNA-bd_sf"/>
</dbReference>
<sequence length="157" mass="17338">MSNNKRLTVNEAVLDQKLRYTGYQLTNGFLAFFNAMRDTAGLEPDDLLIYCTVIAASIQRRLRNREEQDVHTGQLAISETNFRPISRRAVAEATGLSRELVRRKINRMIEDGLLVEDSRGVKTVNVVSKAGAASNVRHLTGILAGLANALLAEGILE</sequence>
<proteinExistence type="predicted"/>
<comment type="caution">
    <text evidence="1">The sequence shown here is derived from an EMBL/GenBank/DDBJ whole genome shotgun (WGS) entry which is preliminary data.</text>
</comment>
<evidence type="ECO:0000313" key="2">
    <source>
        <dbReference type="Proteomes" id="UP001596303"/>
    </source>
</evidence>
<dbReference type="Pfam" id="PF13412">
    <property type="entry name" value="HTH_24"/>
    <property type="match status" value="1"/>
</dbReference>
<dbReference type="Proteomes" id="UP001596303">
    <property type="component" value="Unassembled WGS sequence"/>
</dbReference>
<dbReference type="Gene3D" id="1.10.10.10">
    <property type="entry name" value="Winged helix-like DNA-binding domain superfamily/Winged helix DNA-binding domain"/>
    <property type="match status" value="1"/>
</dbReference>
<protein>
    <submittedName>
        <fullName evidence="1">Winged helix-turn-helix transcriptional regulator</fullName>
    </submittedName>
</protein>
<dbReference type="EMBL" id="JBHSSW010000066">
    <property type="protein sequence ID" value="MFC6200230.1"/>
    <property type="molecule type" value="Genomic_DNA"/>
</dbReference>